<dbReference type="AlphaFoldDB" id="A0A6A6HL62"/>
<keyword evidence="1" id="KW-0472">Membrane</keyword>
<name>A0A6A6HL62_VIRVR</name>
<dbReference type="Proteomes" id="UP000800092">
    <property type="component" value="Unassembled WGS sequence"/>
</dbReference>
<feature type="signal peptide" evidence="2">
    <location>
        <begin position="1"/>
        <end position="20"/>
    </location>
</feature>
<sequence>MFALLASTLLAAYLITGTSARDDLNYNDPAYAPPPSVGHEIGIMFGFVGAMLLSMVLYTLAWQVGNKRSAQREATRVQELRKAGYLESKGQRGGWEEKDEGMETRE</sequence>
<keyword evidence="2" id="KW-0732">Signal</keyword>
<feature type="chain" id="PRO_5025485959" description="Dolichol phosphate-mannose biosynthesis regulatory protein" evidence="2">
    <location>
        <begin position="21"/>
        <end position="106"/>
    </location>
</feature>
<evidence type="ECO:0000313" key="4">
    <source>
        <dbReference type="Proteomes" id="UP000800092"/>
    </source>
</evidence>
<protein>
    <recommendedName>
        <fullName evidence="5">Dolichol phosphate-mannose biosynthesis regulatory protein</fullName>
    </recommendedName>
</protein>
<accession>A0A6A6HL62</accession>
<gene>
    <name evidence="3" type="ORF">EV356DRAFT_504099</name>
</gene>
<dbReference type="EMBL" id="ML991774">
    <property type="protein sequence ID" value="KAF2238787.1"/>
    <property type="molecule type" value="Genomic_DNA"/>
</dbReference>
<evidence type="ECO:0008006" key="5">
    <source>
        <dbReference type="Google" id="ProtNLM"/>
    </source>
</evidence>
<evidence type="ECO:0000256" key="2">
    <source>
        <dbReference type="SAM" id="SignalP"/>
    </source>
</evidence>
<keyword evidence="1" id="KW-1133">Transmembrane helix</keyword>
<evidence type="ECO:0000256" key="1">
    <source>
        <dbReference type="SAM" id="Phobius"/>
    </source>
</evidence>
<organism evidence="3 4">
    <name type="scientific">Viridothelium virens</name>
    <name type="common">Speckled blister lichen</name>
    <name type="synonym">Trypethelium virens</name>
    <dbReference type="NCBI Taxonomy" id="1048519"/>
    <lineage>
        <taxon>Eukaryota</taxon>
        <taxon>Fungi</taxon>
        <taxon>Dikarya</taxon>
        <taxon>Ascomycota</taxon>
        <taxon>Pezizomycotina</taxon>
        <taxon>Dothideomycetes</taxon>
        <taxon>Dothideomycetes incertae sedis</taxon>
        <taxon>Trypetheliales</taxon>
        <taxon>Trypetheliaceae</taxon>
        <taxon>Viridothelium</taxon>
    </lineage>
</organism>
<feature type="transmembrane region" description="Helical" evidence="1">
    <location>
        <begin position="44"/>
        <end position="62"/>
    </location>
</feature>
<proteinExistence type="predicted"/>
<keyword evidence="1" id="KW-0812">Transmembrane</keyword>
<evidence type="ECO:0000313" key="3">
    <source>
        <dbReference type="EMBL" id="KAF2238787.1"/>
    </source>
</evidence>
<reference evidence="3" key="1">
    <citation type="journal article" date="2020" name="Stud. Mycol.">
        <title>101 Dothideomycetes genomes: a test case for predicting lifestyles and emergence of pathogens.</title>
        <authorList>
            <person name="Haridas S."/>
            <person name="Albert R."/>
            <person name="Binder M."/>
            <person name="Bloem J."/>
            <person name="Labutti K."/>
            <person name="Salamov A."/>
            <person name="Andreopoulos B."/>
            <person name="Baker S."/>
            <person name="Barry K."/>
            <person name="Bills G."/>
            <person name="Bluhm B."/>
            <person name="Cannon C."/>
            <person name="Castanera R."/>
            <person name="Culley D."/>
            <person name="Daum C."/>
            <person name="Ezra D."/>
            <person name="Gonzalez J."/>
            <person name="Henrissat B."/>
            <person name="Kuo A."/>
            <person name="Liang C."/>
            <person name="Lipzen A."/>
            <person name="Lutzoni F."/>
            <person name="Magnuson J."/>
            <person name="Mondo S."/>
            <person name="Nolan M."/>
            <person name="Ohm R."/>
            <person name="Pangilinan J."/>
            <person name="Park H.-J."/>
            <person name="Ramirez L."/>
            <person name="Alfaro M."/>
            <person name="Sun H."/>
            <person name="Tritt A."/>
            <person name="Yoshinaga Y."/>
            <person name="Zwiers L.-H."/>
            <person name="Turgeon B."/>
            <person name="Goodwin S."/>
            <person name="Spatafora J."/>
            <person name="Crous P."/>
            <person name="Grigoriev I."/>
        </authorList>
    </citation>
    <scope>NUCLEOTIDE SEQUENCE</scope>
    <source>
        <strain evidence="3">Tuck. ex Michener</strain>
    </source>
</reference>
<dbReference type="OrthoDB" id="3436553at2759"/>
<keyword evidence="4" id="KW-1185">Reference proteome</keyword>